<keyword evidence="2" id="KW-1185">Reference proteome</keyword>
<evidence type="ECO:0000313" key="2">
    <source>
        <dbReference type="Proteomes" id="UP001262410"/>
    </source>
</evidence>
<dbReference type="EMBL" id="JAVDPW010000002">
    <property type="protein sequence ID" value="MDR6288451.1"/>
    <property type="molecule type" value="Genomic_DNA"/>
</dbReference>
<evidence type="ECO:0000313" key="1">
    <source>
        <dbReference type="EMBL" id="MDR6288451.1"/>
    </source>
</evidence>
<comment type="caution">
    <text evidence="1">The sequence shown here is derived from an EMBL/GenBank/DDBJ whole genome shotgun (WGS) entry which is preliminary data.</text>
</comment>
<organism evidence="1 2">
    <name type="scientific">Inquilinus ginsengisoli</name>
    <dbReference type="NCBI Taxonomy" id="363840"/>
    <lineage>
        <taxon>Bacteria</taxon>
        <taxon>Pseudomonadati</taxon>
        <taxon>Pseudomonadota</taxon>
        <taxon>Alphaproteobacteria</taxon>
        <taxon>Rhodospirillales</taxon>
        <taxon>Rhodospirillaceae</taxon>
        <taxon>Inquilinus</taxon>
    </lineage>
</organism>
<dbReference type="Proteomes" id="UP001262410">
    <property type="component" value="Unassembled WGS sequence"/>
</dbReference>
<gene>
    <name evidence="1" type="ORF">E9232_000958</name>
</gene>
<dbReference type="RefSeq" id="WP_309792450.1">
    <property type="nucleotide sequence ID" value="NZ_JAVDPW010000002.1"/>
</dbReference>
<sequence>MAAIWPILVGAIVTGIVGNFLVQRWQLGVWRAQQRQLGYQAELEELKKLLEEISTKSADRHNAMRRLIGSLAPNSSQDSNEALTTYREQLFIWNGALNSIYLRIRLAVDYSRTLRFEREVHQRFYHAGQSIEQVLRERASGASPNWSDLIEPKARLNSVQAATYAFLRDLTDIVEHRREEIYFGRRLPYSESSLGEYSFLDLVKALFVSRVDRFYVIRPS</sequence>
<protein>
    <submittedName>
        <fullName evidence="1">Uncharacterized membrane-anchored protein YhcB (DUF1043 family)</fullName>
    </submittedName>
</protein>
<accession>A0ABU1JIM0</accession>
<name>A0ABU1JIM0_9PROT</name>
<reference evidence="1 2" key="1">
    <citation type="submission" date="2023-07" db="EMBL/GenBank/DDBJ databases">
        <title>Sorghum-associated microbial communities from plants grown in Nebraska, USA.</title>
        <authorList>
            <person name="Schachtman D."/>
        </authorList>
    </citation>
    <scope>NUCLEOTIDE SEQUENCE [LARGE SCALE GENOMIC DNA]</scope>
    <source>
        <strain evidence="1 2">584</strain>
    </source>
</reference>
<proteinExistence type="predicted"/>